<dbReference type="InterPro" id="IPR054657">
    <property type="entry name" value="T6SS_periplasmic_put"/>
</dbReference>
<dbReference type="PROSITE" id="PS51257">
    <property type="entry name" value="PROKAR_LIPOPROTEIN"/>
    <property type="match status" value="1"/>
</dbReference>
<accession>A0A6M2AZ33</accession>
<dbReference type="EMBL" id="JAADJS010000001">
    <property type="protein sequence ID" value="NGX86226.1"/>
    <property type="molecule type" value="Genomic_DNA"/>
</dbReference>
<protein>
    <recommendedName>
        <fullName evidence="1">DUF7480 domain-containing protein</fullName>
    </recommendedName>
</protein>
<comment type="caution">
    <text evidence="2">The sequence shown here is derived from an EMBL/GenBank/DDBJ whole genome shotgun (WGS) entry which is preliminary data.</text>
</comment>
<dbReference type="InterPro" id="IPR055903">
    <property type="entry name" value="DUF7480"/>
</dbReference>
<proteinExistence type="predicted"/>
<sequence>MRITFLSCLALLTGCLGDKVEPDYIHHPKVKVQGNEICIFAPDIGAGFIYNVIKIQNNKMIKSSSFDIRHQKLDARKCIPQDILNFEPEESYSIQFSIEKIKNRESIIYTASIRTHANNGRDFFSGTSLLK</sequence>
<name>A0A6M2AZ33_9GAMM</name>
<evidence type="ECO:0000313" key="2">
    <source>
        <dbReference type="EMBL" id="NGX86226.1"/>
    </source>
</evidence>
<dbReference type="Pfam" id="PF24295">
    <property type="entry name" value="DUF7480"/>
    <property type="match status" value="1"/>
</dbReference>
<evidence type="ECO:0000313" key="3">
    <source>
        <dbReference type="Proteomes" id="UP000476696"/>
    </source>
</evidence>
<dbReference type="RefSeq" id="WP_165057670.1">
    <property type="nucleotide sequence ID" value="NZ_JAADJS010000001.1"/>
</dbReference>
<keyword evidence="3" id="KW-1185">Reference proteome</keyword>
<reference evidence="2 3" key="1">
    <citation type="submission" date="2020-03" db="EMBL/GenBank/DDBJ databases">
        <title>Rahnella aceri sp. nov., isoated from traditional Jeju Makgeolli.</title>
        <authorList>
            <person name="Kim I.S."/>
            <person name="Jeon D."/>
        </authorList>
    </citation>
    <scope>NUCLEOTIDE SEQUENCE [LARGE SCALE GENOMIC DNA]</scope>
    <source>
        <strain evidence="2 3">Lac-M11</strain>
    </source>
</reference>
<dbReference type="AlphaFoldDB" id="A0A6M2AZ33"/>
<organism evidence="2 3">
    <name type="scientific">Rahnella contaminans</name>
    <dbReference type="NCBI Taxonomy" id="2703882"/>
    <lineage>
        <taxon>Bacteria</taxon>
        <taxon>Pseudomonadati</taxon>
        <taxon>Pseudomonadota</taxon>
        <taxon>Gammaproteobacteria</taxon>
        <taxon>Enterobacterales</taxon>
        <taxon>Yersiniaceae</taxon>
        <taxon>Rahnella</taxon>
    </lineage>
</organism>
<dbReference type="Proteomes" id="UP000476696">
    <property type="component" value="Unassembled WGS sequence"/>
</dbReference>
<gene>
    <name evidence="2" type="ORF">GW579_03880</name>
</gene>
<feature type="domain" description="DUF7480" evidence="1">
    <location>
        <begin position="29"/>
        <end position="115"/>
    </location>
</feature>
<dbReference type="NCBIfam" id="NF045617">
    <property type="entry name" value="mostly_LP"/>
    <property type="match status" value="1"/>
</dbReference>
<evidence type="ECO:0000259" key="1">
    <source>
        <dbReference type="Pfam" id="PF24295"/>
    </source>
</evidence>